<feature type="region of interest" description="Disordered" evidence="1">
    <location>
        <begin position="409"/>
        <end position="456"/>
    </location>
</feature>
<protein>
    <submittedName>
        <fullName evidence="3">NB-ARC</fullName>
    </submittedName>
</protein>
<organism evidence="3 4">
    <name type="scientific">Penicillium camemberti (strain FM 013)</name>
    <dbReference type="NCBI Taxonomy" id="1429867"/>
    <lineage>
        <taxon>Eukaryota</taxon>
        <taxon>Fungi</taxon>
        <taxon>Dikarya</taxon>
        <taxon>Ascomycota</taxon>
        <taxon>Pezizomycotina</taxon>
        <taxon>Eurotiomycetes</taxon>
        <taxon>Eurotiomycetidae</taxon>
        <taxon>Eurotiales</taxon>
        <taxon>Aspergillaceae</taxon>
        <taxon>Penicillium</taxon>
    </lineage>
</organism>
<feature type="transmembrane region" description="Helical" evidence="2">
    <location>
        <begin position="852"/>
        <end position="872"/>
    </location>
</feature>
<dbReference type="PANTHER" id="PTHR35205:SF1">
    <property type="entry name" value="ZU5 DOMAIN-CONTAINING PROTEIN"/>
    <property type="match status" value="1"/>
</dbReference>
<dbReference type="GO" id="GO:0043531">
    <property type="term" value="F:ADP binding"/>
    <property type="evidence" value="ECO:0007669"/>
    <property type="project" value="InterPro"/>
</dbReference>
<feature type="compositionally biased region" description="Polar residues" evidence="1">
    <location>
        <begin position="410"/>
        <end position="425"/>
    </location>
</feature>
<dbReference type="EMBL" id="HG793152">
    <property type="protein sequence ID" value="CRL26720.1"/>
    <property type="molecule type" value="Genomic_DNA"/>
</dbReference>
<dbReference type="AlphaFoldDB" id="A0A0G4PJW4"/>
<evidence type="ECO:0000313" key="4">
    <source>
        <dbReference type="Proteomes" id="UP000053732"/>
    </source>
</evidence>
<sequence>MSSLAYLYICCACGDGPKIYNHQPMCPDLFEPVGICLDQAPSIAPEVFVGRERELDEIVEHLNKNTRLVLGGIHGVGKTQLARAYAEWRSKSYSSVLWLNASSEDTLNNSLESIANLFDSRYRRGMEDHHGIIKCVDRWLSHWKNDGWLLIFDGYDEPSEFDITRYYPSGCKGNIIITTCRPDLVVESTLHIKPFHRIKDTLAILQTRSRRENVQSDPYAERLAKRLAGLPLALVTAGMCLRRSVISFEEYLEEYDKRWNSVSHSSTTLQEFGERTIQTTFDLSYAQFERANFGEDPEGCPSYISNPSSPQGVQSTVPPMNTHASPAIDILVSIFMEDRQLAPLYREGLFESCTTPSRFVRELKRLLKRFAARLKEESDEAVGIGIANFVASRAGLLAARIRSQCEKQRSQLGTASTQRQGMEVQSESHAHLNEGSNDTSDEDEDENEPEGAVGKNDGTIVLQARKFIEGSTAFQKLRGELTNFVKLSKLDQGTNAEPSVEVPLWLQRCANFISFMSLRTLRVEQNHGPVGWSLNMFLQLETSVPENHQRVRWITRHGKLILDDYVEHEPGALQALQEYLIATTVPPNAISASNRGESFPRAPFIYSPNTRPSSISGHTSVDITEQSTNNPNIPQIEFTQQDIELGNSSSRPLFLLSCIERRGKPVKLHQELITHVADDRELFHALRKIYHSHRRPFESFWSLRTLHSIHFMKFGYGGHGLIDVRCHPEPCERGQSCACIPPADRVFPQGDDYMCQPIPSKLSPPFGPRLMMELFKDPDSRKPHADLILRQFPKKVDTDLDLNELEMMEAWGIFYREDWDWTRIWVVLGLAFFPPSLLFGVLWGIMRQDIQGAFGVASWWMASAGIAVGIVGTCT</sequence>
<name>A0A0G4PJW4_PENC3</name>
<dbReference type="SUPFAM" id="SSF52540">
    <property type="entry name" value="P-loop containing nucleoside triphosphate hydrolases"/>
    <property type="match status" value="1"/>
</dbReference>
<dbReference type="Gene3D" id="3.40.50.300">
    <property type="entry name" value="P-loop containing nucleotide triphosphate hydrolases"/>
    <property type="match status" value="1"/>
</dbReference>
<accession>A0A0G4PJW4</accession>
<dbReference type="InterPro" id="IPR027417">
    <property type="entry name" value="P-loop_NTPase"/>
</dbReference>
<evidence type="ECO:0000256" key="1">
    <source>
        <dbReference type="SAM" id="MobiDB-lite"/>
    </source>
</evidence>
<feature type="transmembrane region" description="Helical" evidence="2">
    <location>
        <begin position="824"/>
        <end position="845"/>
    </location>
</feature>
<proteinExistence type="predicted"/>
<keyword evidence="2" id="KW-0472">Membrane</keyword>
<evidence type="ECO:0000256" key="2">
    <source>
        <dbReference type="SAM" id="Phobius"/>
    </source>
</evidence>
<reference evidence="3 4" key="1">
    <citation type="journal article" date="2014" name="Nat. Commun.">
        <title>Multiple recent horizontal transfers of a large genomic region in cheese making fungi.</title>
        <authorList>
            <person name="Cheeseman K."/>
            <person name="Ropars J."/>
            <person name="Renault P."/>
            <person name="Dupont J."/>
            <person name="Gouzy J."/>
            <person name="Branca A."/>
            <person name="Abraham A.L."/>
            <person name="Ceppi M."/>
            <person name="Conseiller E."/>
            <person name="Debuchy R."/>
            <person name="Malagnac F."/>
            <person name="Goarin A."/>
            <person name="Silar P."/>
            <person name="Lacoste S."/>
            <person name="Sallet E."/>
            <person name="Bensimon A."/>
            <person name="Giraud T."/>
            <person name="Brygoo Y."/>
        </authorList>
    </citation>
    <scope>NUCLEOTIDE SEQUENCE [LARGE SCALE GENOMIC DNA]</scope>
    <source>
        <strain evidence="4">FM 013</strain>
    </source>
</reference>
<keyword evidence="4" id="KW-1185">Reference proteome</keyword>
<dbReference type="STRING" id="1429867.A0A0G4PJW4"/>
<keyword evidence="2" id="KW-0812">Transmembrane</keyword>
<gene>
    <name evidence="3" type="ORF">PCAMFM013_S019g000137</name>
</gene>
<evidence type="ECO:0000313" key="3">
    <source>
        <dbReference type="EMBL" id="CRL26720.1"/>
    </source>
</evidence>
<dbReference type="PANTHER" id="PTHR35205">
    <property type="entry name" value="NB-ARC AND TPR DOMAIN PROTEIN"/>
    <property type="match status" value="1"/>
</dbReference>
<keyword evidence="2" id="KW-1133">Transmembrane helix</keyword>
<dbReference type="Proteomes" id="UP000053732">
    <property type="component" value="Unassembled WGS sequence"/>
</dbReference>
<feature type="compositionally biased region" description="Acidic residues" evidence="1">
    <location>
        <begin position="439"/>
        <end position="449"/>
    </location>
</feature>